<evidence type="ECO:0000256" key="1">
    <source>
        <dbReference type="SAM" id="MobiDB-lite"/>
    </source>
</evidence>
<dbReference type="Proteomes" id="UP000199317">
    <property type="component" value="Unassembled WGS sequence"/>
</dbReference>
<feature type="region of interest" description="Disordered" evidence="1">
    <location>
        <begin position="32"/>
        <end position="85"/>
    </location>
</feature>
<dbReference type="OrthoDB" id="7063352at2"/>
<reference evidence="3" key="1">
    <citation type="submission" date="2016-10" db="EMBL/GenBank/DDBJ databases">
        <authorList>
            <person name="Varghese N."/>
            <person name="Submissions S."/>
        </authorList>
    </citation>
    <scope>NUCLEOTIDE SEQUENCE [LARGE SCALE GENOMIC DNA]</scope>
    <source>
        <strain evidence="3">DSM 17101</strain>
    </source>
</reference>
<keyword evidence="3" id="KW-1185">Reference proteome</keyword>
<feature type="compositionally biased region" description="Low complexity" evidence="1">
    <location>
        <begin position="64"/>
        <end position="85"/>
    </location>
</feature>
<evidence type="ECO:0000313" key="2">
    <source>
        <dbReference type="EMBL" id="SDP29509.1"/>
    </source>
</evidence>
<accession>A0A1H0RJW3</accession>
<proteinExistence type="predicted"/>
<dbReference type="RefSeq" id="WP_092834258.1">
    <property type="nucleotide sequence ID" value="NZ_CP028290.1"/>
</dbReference>
<name>A0A1H0RJW3_9BURK</name>
<sequence>MRKLADWESLDWAKSNAVLAVEVGASIHTVAKRRTQHGVPTDSPTWKRPDVAAINQRPERRAQSARTQPAATAAARQSPAAGRGPENVHAVDWVLVSPSGERHQVRNLYDFVRSHAALFAEADVAWKRTGGKRGTGGEWCNATAGILNIKGGRAKSWKGWTLAQ</sequence>
<dbReference type="AlphaFoldDB" id="A0A1H0RJW3"/>
<dbReference type="EMBL" id="FNJL01000010">
    <property type="protein sequence ID" value="SDP29509.1"/>
    <property type="molecule type" value="Genomic_DNA"/>
</dbReference>
<evidence type="ECO:0000313" key="3">
    <source>
        <dbReference type="Proteomes" id="UP000199317"/>
    </source>
</evidence>
<protein>
    <submittedName>
        <fullName evidence="2">Uncharacterized protein</fullName>
    </submittedName>
</protein>
<gene>
    <name evidence="2" type="ORF">SAMN04489708_11091</name>
</gene>
<organism evidence="2 3">
    <name type="scientific">Paracidovorax cattleyae</name>
    <dbReference type="NCBI Taxonomy" id="80868"/>
    <lineage>
        <taxon>Bacteria</taxon>
        <taxon>Pseudomonadati</taxon>
        <taxon>Pseudomonadota</taxon>
        <taxon>Betaproteobacteria</taxon>
        <taxon>Burkholderiales</taxon>
        <taxon>Comamonadaceae</taxon>
        <taxon>Paracidovorax</taxon>
    </lineage>
</organism>